<sequence>MSFLAEFSDHTWKPVMTTDTNTLSYWLNWRFFLCAVFLSTAMVVGALLISKYEGFKRPKSGSSDDSQDSAGSLYEDELWRPCLKEIHPAWLLAYRMLAFAVLFGLILGDAVVVGGRIFLFYTQWTFTLVTLYFGLATSFSIYGCYNSGSSTERTSLDAERGTYVPPTLGGENPDMANTAKSLNSPEDLHERKAAGVGGYAFQIIFQTSAGAVVLTDIVFWFILYPYLLSRGRGLSFFVVTMHSVNAVCLLGETILNDLRYPLFRIGYFVLWTGTFVIFQWILHAFVSMPWPYPFLDLSPPSAPLWYAGVGLMNVPCFGVFALVIKIKQSLLPKLFPQSFQTRDDD</sequence>
<protein>
    <submittedName>
        <fullName evidence="3">Uncharacterized protein LOC111462792 isoform X1</fullName>
    </submittedName>
</protein>
<dbReference type="PANTHER" id="PTHR12242">
    <property type="entry name" value="OS02G0130600 PROTEIN-RELATED"/>
    <property type="match status" value="1"/>
</dbReference>
<feature type="transmembrane region" description="Helical" evidence="1">
    <location>
        <begin position="304"/>
        <end position="324"/>
    </location>
</feature>
<dbReference type="GeneID" id="111462792"/>
<dbReference type="GO" id="GO:0016020">
    <property type="term" value="C:membrane"/>
    <property type="evidence" value="ECO:0007669"/>
    <property type="project" value="TreeGrafter"/>
</dbReference>
<feature type="transmembrane region" description="Helical" evidence="1">
    <location>
        <begin position="124"/>
        <end position="145"/>
    </location>
</feature>
<feature type="transmembrane region" description="Helical" evidence="1">
    <location>
        <begin position="96"/>
        <end position="118"/>
    </location>
</feature>
<dbReference type="KEGG" id="cmos:111462792"/>
<feature type="transmembrane region" description="Helical" evidence="1">
    <location>
        <begin position="199"/>
        <end position="222"/>
    </location>
</feature>
<dbReference type="AlphaFoldDB" id="A0A6J1HCC3"/>
<dbReference type="Proteomes" id="UP000504609">
    <property type="component" value="Unplaced"/>
</dbReference>
<keyword evidence="1" id="KW-0812">Transmembrane</keyword>
<feature type="transmembrane region" description="Helical" evidence="1">
    <location>
        <begin position="29"/>
        <end position="49"/>
    </location>
</feature>
<feature type="transmembrane region" description="Helical" evidence="1">
    <location>
        <begin position="234"/>
        <end position="255"/>
    </location>
</feature>
<feature type="transmembrane region" description="Helical" evidence="1">
    <location>
        <begin position="267"/>
        <end position="292"/>
    </location>
</feature>
<dbReference type="PANTHER" id="PTHR12242:SF10">
    <property type="entry name" value="TRANSMEMBRANE PROTEIN"/>
    <property type="match status" value="1"/>
</dbReference>
<reference evidence="3" key="1">
    <citation type="submission" date="2025-08" db="UniProtKB">
        <authorList>
            <consortium name="RefSeq"/>
        </authorList>
    </citation>
    <scope>IDENTIFICATION</scope>
    <source>
        <tissue evidence="3">Young leaves</tissue>
    </source>
</reference>
<organism evidence="2 3">
    <name type="scientific">Cucurbita moschata</name>
    <name type="common">Winter crookneck squash</name>
    <name type="synonym">Cucurbita pepo var. moschata</name>
    <dbReference type="NCBI Taxonomy" id="3662"/>
    <lineage>
        <taxon>Eukaryota</taxon>
        <taxon>Viridiplantae</taxon>
        <taxon>Streptophyta</taxon>
        <taxon>Embryophyta</taxon>
        <taxon>Tracheophyta</taxon>
        <taxon>Spermatophyta</taxon>
        <taxon>Magnoliopsida</taxon>
        <taxon>eudicotyledons</taxon>
        <taxon>Gunneridae</taxon>
        <taxon>Pentapetalae</taxon>
        <taxon>rosids</taxon>
        <taxon>fabids</taxon>
        <taxon>Cucurbitales</taxon>
        <taxon>Cucurbitaceae</taxon>
        <taxon>Cucurbiteae</taxon>
        <taxon>Cucurbita</taxon>
    </lineage>
</organism>
<accession>A0A6J1HCC3</accession>
<keyword evidence="2" id="KW-1185">Reference proteome</keyword>
<dbReference type="RefSeq" id="XP_022962297.1">
    <property type="nucleotide sequence ID" value="XM_023106529.1"/>
</dbReference>
<gene>
    <name evidence="3" type="primary">LOC111462792</name>
</gene>
<keyword evidence="1" id="KW-1133">Transmembrane helix</keyword>
<keyword evidence="1" id="KW-0472">Membrane</keyword>
<evidence type="ECO:0000256" key="1">
    <source>
        <dbReference type="SAM" id="Phobius"/>
    </source>
</evidence>
<evidence type="ECO:0000313" key="2">
    <source>
        <dbReference type="Proteomes" id="UP000504609"/>
    </source>
</evidence>
<name>A0A6J1HCC3_CUCMO</name>
<evidence type="ECO:0000313" key="3">
    <source>
        <dbReference type="RefSeq" id="XP_022962297.1"/>
    </source>
</evidence>
<proteinExistence type="predicted"/>